<dbReference type="RefSeq" id="WP_221287313.1">
    <property type="nucleotide sequence ID" value="NZ_AP024597.1"/>
</dbReference>
<organism evidence="1 2">
    <name type="scientific">Stygiolobus caldivivus</name>
    <dbReference type="NCBI Taxonomy" id="2824673"/>
    <lineage>
        <taxon>Archaea</taxon>
        <taxon>Thermoproteota</taxon>
        <taxon>Thermoprotei</taxon>
        <taxon>Sulfolobales</taxon>
        <taxon>Sulfolobaceae</taxon>
        <taxon>Stygiolobus</taxon>
    </lineage>
</organism>
<dbReference type="GeneID" id="66163654"/>
<dbReference type="KEGG" id="csty:KN1_19230"/>
<dbReference type="Proteomes" id="UP000825123">
    <property type="component" value="Chromosome"/>
</dbReference>
<proteinExistence type="predicted"/>
<dbReference type="EMBL" id="AP024597">
    <property type="protein sequence ID" value="BCU70626.1"/>
    <property type="molecule type" value="Genomic_DNA"/>
</dbReference>
<gene>
    <name evidence="1" type="ORF">KN1_19230</name>
</gene>
<evidence type="ECO:0000313" key="2">
    <source>
        <dbReference type="Proteomes" id="UP000825123"/>
    </source>
</evidence>
<name>A0A8D5U8B2_9CREN</name>
<sequence length="87" mass="9930">MKVQIEIKIDEVDGELKKVIFNSILIEQLDQKIVKIDRNNASLLIVANSLSRGRAIMNSYISWIYTIIETLNKVKNNDRKNSPGVKS</sequence>
<dbReference type="AlphaFoldDB" id="A0A8D5U8B2"/>
<evidence type="ECO:0000313" key="1">
    <source>
        <dbReference type="EMBL" id="BCU70626.1"/>
    </source>
</evidence>
<reference evidence="1 2" key="1">
    <citation type="submission" date="2021-04" db="EMBL/GenBank/DDBJ databases">
        <title>Complete genome sequence of Stygiolobus sp. KN-1.</title>
        <authorList>
            <person name="Nakamura K."/>
            <person name="Sakai H."/>
            <person name="Kurosawa N."/>
        </authorList>
    </citation>
    <scope>NUCLEOTIDE SEQUENCE [LARGE SCALE GENOMIC DNA]</scope>
    <source>
        <strain evidence="1 2">KN-1</strain>
    </source>
</reference>
<protein>
    <submittedName>
        <fullName evidence="1">KEOPS complex Pcc1-like subunit</fullName>
    </submittedName>
</protein>
<keyword evidence="2" id="KW-1185">Reference proteome</keyword>
<accession>A0A8D5U8B2</accession>
<dbReference type="Gene3D" id="3.30.310.50">
    <property type="entry name" value="Alpha-D-phosphohexomutase, C-terminal domain"/>
    <property type="match status" value="1"/>
</dbReference>